<evidence type="ECO:0000313" key="2">
    <source>
        <dbReference type="EMBL" id="SHO50842.1"/>
    </source>
</evidence>
<name>A0A1M7YDX4_9FIRM</name>
<dbReference type="EMBL" id="FRFD01000008">
    <property type="protein sequence ID" value="SHO50842.1"/>
    <property type="molecule type" value="Genomic_DNA"/>
</dbReference>
<feature type="region of interest" description="Disordered" evidence="1">
    <location>
        <begin position="45"/>
        <end position="66"/>
    </location>
</feature>
<gene>
    <name evidence="2" type="ORF">SAMN02745217_02933</name>
</gene>
<organism evidence="2 3">
    <name type="scientific">Anaerocolumna xylanovorans DSM 12503</name>
    <dbReference type="NCBI Taxonomy" id="1121345"/>
    <lineage>
        <taxon>Bacteria</taxon>
        <taxon>Bacillati</taxon>
        <taxon>Bacillota</taxon>
        <taxon>Clostridia</taxon>
        <taxon>Lachnospirales</taxon>
        <taxon>Lachnospiraceae</taxon>
        <taxon>Anaerocolumna</taxon>
    </lineage>
</organism>
<proteinExistence type="predicted"/>
<feature type="compositionally biased region" description="Low complexity" evidence="1">
    <location>
        <begin position="52"/>
        <end position="66"/>
    </location>
</feature>
<dbReference type="AlphaFoldDB" id="A0A1M7YDX4"/>
<dbReference type="STRING" id="1121345.SAMN02745217_02933"/>
<accession>A0A1M7YDX4</accession>
<protein>
    <submittedName>
        <fullName evidence="2">Uncharacterized protein</fullName>
    </submittedName>
</protein>
<keyword evidence="3" id="KW-1185">Reference proteome</keyword>
<evidence type="ECO:0000256" key="1">
    <source>
        <dbReference type="SAM" id="MobiDB-lite"/>
    </source>
</evidence>
<reference evidence="2 3" key="1">
    <citation type="submission" date="2016-12" db="EMBL/GenBank/DDBJ databases">
        <authorList>
            <person name="Song W.-J."/>
            <person name="Kurnit D.M."/>
        </authorList>
    </citation>
    <scope>NUCLEOTIDE SEQUENCE [LARGE SCALE GENOMIC DNA]</scope>
    <source>
        <strain evidence="2 3">DSM 12503</strain>
    </source>
</reference>
<sequence>MKKLVRRATNERESMIEFSVCLCGCPCSGNCSCPPIPTHQIGIGVREQTKDSSGGSTAGSAGTYQH</sequence>
<dbReference type="Proteomes" id="UP000184612">
    <property type="component" value="Unassembled WGS sequence"/>
</dbReference>
<evidence type="ECO:0000313" key="3">
    <source>
        <dbReference type="Proteomes" id="UP000184612"/>
    </source>
</evidence>